<dbReference type="InterPro" id="IPR042635">
    <property type="entry name" value="MEGF10/SREC1/2-like"/>
</dbReference>
<dbReference type="PANTHER" id="PTHR24043:SF8">
    <property type="entry name" value="EGF-LIKE DOMAIN-CONTAINING PROTEIN"/>
    <property type="match status" value="1"/>
</dbReference>
<comment type="caution">
    <text evidence="3">The sequence shown here is derived from an EMBL/GenBank/DDBJ whole genome shotgun (WGS) entry which is preliminary data.</text>
</comment>
<accession>A0ABD3WXQ2</accession>
<keyword evidence="2" id="KW-1133">Transmembrane helix</keyword>
<name>A0ABD3WXQ2_SINWO</name>
<evidence type="ECO:0000256" key="2">
    <source>
        <dbReference type="SAM" id="Phobius"/>
    </source>
</evidence>
<evidence type="ECO:0000256" key="1">
    <source>
        <dbReference type="ARBA" id="ARBA00022536"/>
    </source>
</evidence>
<dbReference type="Gene3D" id="2.170.300.10">
    <property type="entry name" value="Tie2 ligand-binding domain superfamily"/>
    <property type="match status" value="1"/>
</dbReference>
<keyword evidence="4" id="KW-1185">Reference proteome</keyword>
<dbReference type="Gene3D" id="2.60.120.260">
    <property type="entry name" value="Galactose-binding domain-like"/>
    <property type="match status" value="1"/>
</dbReference>
<dbReference type="Proteomes" id="UP001634394">
    <property type="component" value="Unassembled WGS sequence"/>
</dbReference>
<organism evidence="3 4">
    <name type="scientific">Sinanodonta woodiana</name>
    <name type="common">Chinese pond mussel</name>
    <name type="synonym">Anodonta woodiana</name>
    <dbReference type="NCBI Taxonomy" id="1069815"/>
    <lineage>
        <taxon>Eukaryota</taxon>
        <taxon>Metazoa</taxon>
        <taxon>Spiralia</taxon>
        <taxon>Lophotrochozoa</taxon>
        <taxon>Mollusca</taxon>
        <taxon>Bivalvia</taxon>
        <taxon>Autobranchia</taxon>
        <taxon>Heteroconchia</taxon>
        <taxon>Palaeoheterodonta</taxon>
        <taxon>Unionida</taxon>
        <taxon>Unionoidea</taxon>
        <taxon>Unionidae</taxon>
        <taxon>Unioninae</taxon>
        <taxon>Sinanodonta</taxon>
    </lineage>
</organism>
<keyword evidence="1" id="KW-0245">EGF-like domain</keyword>
<dbReference type="EMBL" id="JBJQND010000004">
    <property type="protein sequence ID" value="KAL3878251.1"/>
    <property type="molecule type" value="Genomic_DNA"/>
</dbReference>
<keyword evidence="2" id="KW-0812">Transmembrane</keyword>
<dbReference type="InterPro" id="IPR008979">
    <property type="entry name" value="Galactose-bd-like_sf"/>
</dbReference>
<proteinExistence type="predicted"/>
<feature type="transmembrane region" description="Helical" evidence="2">
    <location>
        <begin position="446"/>
        <end position="471"/>
    </location>
</feature>
<sequence>MVEPKNDDSSCPQGGYNNAQPQFGPGCMYRCHCVDDVQCDNITGNCPKGCAAGWMGPGCQYVKLTSYEVRVGNYSSNLSLYIGDSCFKQIVTHWMDTSTDVMCTHEIVGRYILIKTPDNATTMTLCDVRVYGERLSGFSVSFATNSSFHLVYSHPMETPPLIMEIITLTENYAQHVQISLNNMNLVPLTLCEVFVFGDCQEDMCGWICDILCHCDGPIAKQNIIYASCTSGCKSGWWGHSCNNTCDSNCKDNTCNQRDGYCLECAQGKWGHLCDNDCTNCLHGTGCGVSDGICSVGCLTGYFGISCGEHCGHCAADGSCDRYTGACIHGCQPGWQEEHCTTACPAGLYGTTCSATCGHCANTSCDHINGTCPLGCTEGYYGTKCSEPCPAGLYSTNCSATCGHCAYTSCDHYNGTCPLGCSEGYNGTKCSERQEETSTESTSTLPIGIPVGGALGAAGLTLLIILFAIIYWKRRKRVPEACGIEHTYDQIDRSRALQEKLSAYSKIEELGLSPVIPKEITYENTLLKKNLIPTCEFRDNYQHYISLDDITGELRLLSLFNSIPSPAQSKTEVTRTGRGDDCIETLHKSYLFEANDMKIEDGEFFVRSEG</sequence>
<protein>
    <submittedName>
        <fullName evidence="3">Uncharacterized protein</fullName>
    </submittedName>
</protein>
<dbReference type="PANTHER" id="PTHR24043">
    <property type="entry name" value="SCAVENGER RECEPTOR CLASS F"/>
    <property type="match status" value="1"/>
</dbReference>
<evidence type="ECO:0000313" key="4">
    <source>
        <dbReference type="Proteomes" id="UP001634394"/>
    </source>
</evidence>
<reference evidence="3 4" key="1">
    <citation type="submission" date="2024-11" db="EMBL/GenBank/DDBJ databases">
        <title>Chromosome-level genome assembly of the freshwater bivalve Anodonta woodiana.</title>
        <authorList>
            <person name="Chen X."/>
        </authorList>
    </citation>
    <scope>NUCLEOTIDE SEQUENCE [LARGE SCALE GENOMIC DNA]</scope>
    <source>
        <strain evidence="3">MN2024</strain>
        <tissue evidence="3">Gills</tissue>
    </source>
</reference>
<keyword evidence="2" id="KW-0472">Membrane</keyword>
<evidence type="ECO:0000313" key="3">
    <source>
        <dbReference type="EMBL" id="KAL3878251.1"/>
    </source>
</evidence>
<dbReference type="SUPFAM" id="SSF49785">
    <property type="entry name" value="Galactose-binding domain-like"/>
    <property type="match status" value="1"/>
</dbReference>
<dbReference type="AlphaFoldDB" id="A0ABD3WXQ2"/>
<gene>
    <name evidence="3" type="ORF">ACJMK2_030616</name>
</gene>